<evidence type="ECO:0000313" key="1">
    <source>
        <dbReference type="EMBL" id="MEK8025009.1"/>
    </source>
</evidence>
<accession>A0ABU9B5J6</accession>
<dbReference type="EMBL" id="JBBUTF010000003">
    <property type="protein sequence ID" value="MEK8025009.1"/>
    <property type="molecule type" value="Genomic_DNA"/>
</dbReference>
<sequence length="313" mass="33263">MGLFDGSSSTSTSTSSTSVPDWAKQYYQAYLGQAQDVASTPYQAYTGQKVAGLNDTQMQALNAVQQRATQGNELLNSSSQGLQSTAQGQYLGTQAAANPSANATNPYAQADNPYLQQSIDAASQDVTRNYNLSVRPQMDQLAAASGSFGNSGVQQMQVEQQRQLGSTLGNLSNSMRSADYNQRAQLAENATNRQFQAGQSLASAQNSLYDSERSRQMQAAQMAPTYAAQDYTDASNLMSAGTTLQNAQQQGLDWQYQQYQNALNYPTQQLQTFGQALGVNTGNTTTTTTNPGSASAASQLLAGGLLGYSLFGG</sequence>
<evidence type="ECO:0000313" key="2">
    <source>
        <dbReference type="Proteomes" id="UP001368500"/>
    </source>
</evidence>
<name>A0ABU9B5J6_9BURK</name>
<dbReference type="RefSeq" id="WP_341372792.1">
    <property type="nucleotide sequence ID" value="NZ_JBBUTF010000003.1"/>
</dbReference>
<organism evidence="1 2">
    <name type="scientific">Pseudaquabacterium rugosum</name>
    <dbReference type="NCBI Taxonomy" id="2984194"/>
    <lineage>
        <taxon>Bacteria</taxon>
        <taxon>Pseudomonadati</taxon>
        <taxon>Pseudomonadota</taxon>
        <taxon>Betaproteobacteria</taxon>
        <taxon>Burkholderiales</taxon>
        <taxon>Sphaerotilaceae</taxon>
        <taxon>Pseudaquabacterium</taxon>
    </lineage>
</organism>
<evidence type="ECO:0008006" key="3">
    <source>
        <dbReference type="Google" id="ProtNLM"/>
    </source>
</evidence>
<keyword evidence="2" id="KW-1185">Reference proteome</keyword>
<dbReference type="Proteomes" id="UP001368500">
    <property type="component" value="Unassembled WGS sequence"/>
</dbReference>
<comment type="caution">
    <text evidence="1">The sequence shown here is derived from an EMBL/GenBank/DDBJ whole genome shotgun (WGS) entry which is preliminary data.</text>
</comment>
<proteinExistence type="predicted"/>
<reference evidence="1 2" key="1">
    <citation type="submission" date="2024-04" db="EMBL/GenBank/DDBJ databases">
        <title>Novel species of the genus Ideonella isolated from streams.</title>
        <authorList>
            <person name="Lu H."/>
        </authorList>
    </citation>
    <scope>NUCLEOTIDE SEQUENCE [LARGE SCALE GENOMIC DNA]</scope>
    <source>
        <strain evidence="1 2">BYS139W</strain>
    </source>
</reference>
<protein>
    <recommendedName>
        <fullName evidence="3">Tail fiber domain-containing protein</fullName>
    </recommendedName>
</protein>
<gene>
    <name evidence="1" type="ORF">AACH11_03420</name>
</gene>